<dbReference type="AlphaFoldDB" id="A0A7X3G9X8"/>
<feature type="compositionally biased region" description="Basic and acidic residues" evidence="1">
    <location>
        <begin position="115"/>
        <end position="126"/>
    </location>
</feature>
<organism evidence="3 4">
    <name type="scientific">Streptococcus danieliae</name>
    <dbReference type="NCBI Taxonomy" id="747656"/>
    <lineage>
        <taxon>Bacteria</taxon>
        <taxon>Bacillati</taxon>
        <taxon>Bacillota</taxon>
        <taxon>Bacilli</taxon>
        <taxon>Lactobacillales</taxon>
        <taxon>Streptococcaceae</taxon>
        <taxon>Streptococcus</taxon>
    </lineage>
</organism>
<dbReference type="Proteomes" id="UP000461595">
    <property type="component" value="Unassembled WGS sequence"/>
</dbReference>
<feature type="region of interest" description="Disordered" evidence="1">
    <location>
        <begin position="115"/>
        <end position="155"/>
    </location>
</feature>
<sequence>GITAIQAINPVAEVKPAAKAAIDEAAAAKKASLEARDDLTAEEKAAAKAEVDSEAAKAKSAIDAAQTDASVEVEKSAGIAKINAVNPSTESSEKNLLKKDIDEVAAAKKAEIEARNDLTQEEKDAAKSSVDAEANKAKAAIDAAKTSEEVQTAAT</sequence>
<dbReference type="InterPro" id="IPR011439">
    <property type="entry name" value="DUF1542"/>
</dbReference>
<reference evidence="3 4" key="1">
    <citation type="submission" date="2019-12" db="EMBL/GenBank/DDBJ databases">
        <title>Microbes associate with the intestines of laboratory mice.</title>
        <authorList>
            <person name="Navarre W."/>
            <person name="Wong E."/>
        </authorList>
    </citation>
    <scope>NUCLEOTIDE SEQUENCE [LARGE SCALE GENOMIC DNA]</scope>
    <source>
        <strain evidence="3 4">NM51_B2-22</strain>
    </source>
</reference>
<dbReference type="Pfam" id="PF07564">
    <property type="entry name" value="DUF1542"/>
    <property type="match status" value="2"/>
</dbReference>
<evidence type="ECO:0000259" key="2">
    <source>
        <dbReference type="Pfam" id="PF07564"/>
    </source>
</evidence>
<evidence type="ECO:0000313" key="3">
    <source>
        <dbReference type="EMBL" id="MVX59835.1"/>
    </source>
</evidence>
<dbReference type="EMBL" id="WSRS01000206">
    <property type="protein sequence ID" value="MVX59835.1"/>
    <property type="molecule type" value="Genomic_DNA"/>
</dbReference>
<feature type="domain" description="DUF1542" evidence="2">
    <location>
        <begin position="98"/>
        <end position="154"/>
    </location>
</feature>
<dbReference type="RefSeq" id="WP_160333525.1">
    <property type="nucleotide sequence ID" value="NZ_WSRS01000206.1"/>
</dbReference>
<gene>
    <name evidence="3" type="ORF">E5983_09460</name>
</gene>
<feature type="non-terminal residue" evidence="3">
    <location>
        <position position="155"/>
    </location>
</feature>
<protein>
    <submittedName>
        <fullName evidence="3">DUF1542 domain-containing protein</fullName>
    </submittedName>
</protein>
<proteinExistence type="predicted"/>
<feature type="non-terminal residue" evidence="3">
    <location>
        <position position="1"/>
    </location>
</feature>
<feature type="domain" description="DUF1542" evidence="2">
    <location>
        <begin position="14"/>
        <end position="89"/>
    </location>
</feature>
<name>A0A7X3G9X8_9STRE</name>
<evidence type="ECO:0000256" key="1">
    <source>
        <dbReference type="SAM" id="MobiDB-lite"/>
    </source>
</evidence>
<evidence type="ECO:0000313" key="4">
    <source>
        <dbReference type="Proteomes" id="UP000461595"/>
    </source>
</evidence>
<comment type="caution">
    <text evidence="3">The sequence shown here is derived from an EMBL/GenBank/DDBJ whole genome shotgun (WGS) entry which is preliminary data.</text>
</comment>
<accession>A0A7X3G9X8</accession>